<reference evidence="5" key="1">
    <citation type="journal article" date="2021" name="PeerJ">
        <title>Extensive microbial diversity within the chicken gut microbiome revealed by metagenomics and culture.</title>
        <authorList>
            <person name="Gilroy R."/>
            <person name="Ravi A."/>
            <person name="Getino M."/>
            <person name="Pursley I."/>
            <person name="Horton D.L."/>
            <person name="Alikhan N.F."/>
            <person name="Baker D."/>
            <person name="Gharbi K."/>
            <person name="Hall N."/>
            <person name="Watson M."/>
            <person name="Adriaenssens E.M."/>
            <person name="Foster-Nyarko E."/>
            <person name="Jarju S."/>
            <person name="Secka A."/>
            <person name="Antonio M."/>
            <person name="Oren A."/>
            <person name="Chaudhuri R.R."/>
            <person name="La Ragione R."/>
            <person name="Hildebrand F."/>
            <person name="Pallen M.J."/>
        </authorList>
    </citation>
    <scope>NUCLEOTIDE SEQUENCE</scope>
    <source>
        <strain evidence="5">Gambia16-930</strain>
    </source>
</reference>
<dbReference type="InterPro" id="IPR022719">
    <property type="entry name" value="Motility-assoc_prot_GldM_C"/>
</dbReference>
<gene>
    <name evidence="5" type="primary">gldM</name>
    <name evidence="5" type="ORF">IAC47_04780</name>
</gene>
<proteinExistence type="predicted"/>
<dbReference type="EMBL" id="DXGG01000152">
    <property type="protein sequence ID" value="HIW87574.1"/>
    <property type="molecule type" value="Genomic_DNA"/>
</dbReference>
<protein>
    <submittedName>
        <fullName evidence="5">Gliding motility protein GldM</fullName>
    </submittedName>
</protein>
<feature type="domain" description="Gliding motility-associated protein GldM first immunoglobulin-like" evidence="3">
    <location>
        <begin position="241"/>
        <end position="335"/>
    </location>
</feature>
<evidence type="ECO:0000313" key="5">
    <source>
        <dbReference type="EMBL" id="HIW87574.1"/>
    </source>
</evidence>
<dbReference type="InterPro" id="IPR022720">
    <property type="entry name" value="Motility-assoc_prot_GldM_N"/>
</dbReference>
<dbReference type="InterPro" id="IPR019859">
    <property type="entry name" value="Motility-assoc_prot_GldM"/>
</dbReference>
<evidence type="ECO:0000259" key="1">
    <source>
        <dbReference type="Pfam" id="PF12080"/>
    </source>
</evidence>
<dbReference type="NCBIfam" id="TIGR03517">
    <property type="entry name" value="GldM_gliding"/>
    <property type="match status" value="1"/>
</dbReference>
<accession>A0A9D1RGR8</accession>
<reference evidence="5" key="2">
    <citation type="submission" date="2021-04" db="EMBL/GenBank/DDBJ databases">
        <authorList>
            <person name="Gilroy R."/>
        </authorList>
    </citation>
    <scope>NUCLEOTIDE SEQUENCE</scope>
    <source>
        <strain evidence="5">Gambia16-930</strain>
    </source>
</reference>
<organism evidence="5 6">
    <name type="scientific">Candidatus Onthomorpha intestinigallinarum</name>
    <dbReference type="NCBI Taxonomy" id="2840880"/>
    <lineage>
        <taxon>Bacteria</taxon>
        <taxon>Pseudomonadati</taxon>
        <taxon>Bacteroidota</taxon>
        <taxon>Bacteroidia</taxon>
        <taxon>Bacteroidales</taxon>
        <taxon>Candidatus Onthomorpha</taxon>
    </lineage>
</organism>
<comment type="caution">
    <text evidence="5">The sequence shown here is derived from an EMBL/GenBank/DDBJ whole genome shotgun (WGS) entry which is preliminary data.</text>
</comment>
<dbReference type="Proteomes" id="UP000824267">
    <property type="component" value="Unassembled WGS sequence"/>
</dbReference>
<feature type="domain" description="Gliding motility-associated protein GldM second immunoglobulin-like" evidence="4">
    <location>
        <begin position="338"/>
        <end position="419"/>
    </location>
</feature>
<evidence type="ECO:0000259" key="3">
    <source>
        <dbReference type="Pfam" id="PF21601"/>
    </source>
</evidence>
<evidence type="ECO:0000259" key="4">
    <source>
        <dbReference type="Pfam" id="PF21602"/>
    </source>
</evidence>
<evidence type="ECO:0000259" key="2">
    <source>
        <dbReference type="Pfam" id="PF12081"/>
    </source>
</evidence>
<dbReference type="Pfam" id="PF21601">
    <property type="entry name" value="GldM_2nd"/>
    <property type="match status" value="1"/>
</dbReference>
<feature type="domain" description="Gliding motility-associated protein GldM C-terminal" evidence="1">
    <location>
        <begin position="422"/>
        <end position="529"/>
    </location>
</feature>
<dbReference type="Pfam" id="PF12081">
    <property type="entry name" value="GldM_1st"/>
    <property type="match status" value="1"/>
</dbReference>
<dbReference type="AlphaFoldDB" id="A0A9D1RGR8"/>
<dbReference type="Pfam" id="PF12080">
    <property type="entry name" value="GldM_4th"/>
    <property type="match status" value="1"/>
</dbReference>
<evidence type="ECO:0000313" key="6">
    <source>
        <dbReference type="Proteomes" id="UP000824267"/>
    </source>
</evidence>
<feature type="domain" description="Gliding motility-associated protein GldM N-terminal" evidence="2">
    <location>
        <begin position="33"/>
        <end position="236"/>
    </location>
</feature>
<sequence length="529" mass="58140">MGATNCPETPRQRMISMMYLVYTAMLALNVSAEILQAFVTVGDSIEVTNKLLKGKAESTYNVFENAYKQDPGKVGENWAKAQEVRTKTKEIVDYIDNMKYELFVAVEGTPGGVKEAKRLLDSLGFEAVQKKDEYSSPTRFFIGQSEDGSSGKAIELKKKIDAYQADMLTYVSGPASKQLKNIQINTKGPFKNKAGQEVNWQMYNFYQTITLADLVLLNKFKSEIQNAEIDIINHLYSAVSAEDFKFNTVVAKVIPKSNYIIQGGQYEADVIVAAYDSRSELRGEVRGNSMIGDSGMLKLKFGANALGPQKYKGTLFVKKESGEVPYEFEGEYFVAAPSATISATQMNVLYIGVDNPISISVPGANSKDIEASMTNGTLRKVKDGEYVATVTKPGKSVISVAAVVGGKKMNMGSMDYRVKTIPKPTAKVGNYEGGRIPKESLLAQGGLRVSMEGFDFPVRYTVTSFVMSFNTGGDAEAPIQSNSSRFTPEMLAKIQKLRRGNKIYIENIRAKGPDGEKNVSNSQMIFTIQ</sequence>
<dbReference type="InterPro" id="IPR048406">
    <property type="entry name" value="GldM_Ig-like-2"/>
</dbReference>
<dbReference type="InterPro" id="IPR048405">
    <property type="entry name" value="GldM_Ig-like-1"/>
</dbReference>
<name>A0A9D1RGR8_9BACT</name>
<dbReference type="Pfam" id="PF21602">
    <property type="entry name" value="GldM_3rd"/>
    <property type="match status" value="1"/>
</dbReference>